<evidence type="ECO:0000256" key="14">
    <source>
        <dbReference type="PROSITE-ProRule" id="PRU10141"/>
    </source>
</evidence>
<name>A0A1Y1VFE0_9FUNG</name>
<dbReference type="Proteomes" id="UP000193719">
    <property type="component" value="Unassembled WGS sequence"/>
</dbReference>
<dbReference type="GO" id="GO:0008270">
    <property type="term" value="F:zinc ion binding"/>
    <property type="evidence" value="ECO:0007669"/>
    <property type="project" value="UniProtKB-KW"/>
</dbReference>
<dbReference type="InterPro" id="IPR000961">
    <property type="entry name" value="AGC-kinase_C"/>
</dbReference>
<feature type="compositionally biased region" description="Pro residues" evidence="16">
    <location>
        <begin position="1"/>
        <end position="10"/>
    </location>
</feature>
<evidence type="ECO:0000256" key="1">
    <source>
        <dbReference type="ARBA" id="ARBA00005490"/>
    </source>
</evidence>
<dbReference type="EMBL" id="MCFH01000010">
    <property type="protein sequence ID" value="ORX54823.1"/>
    <property type="molecule type" value="Genomic_DNA"/>
</dbReference>
<dbReference type="GO" id="GO:0004697">
    <property type="term" value="F:diacylglycerol-dependent serine/threonine kinase activity"/>
    <property type="evidence" value="ECO:0007669"/>
    <property type="project" value="UniProtKB-EC"/>
</dbReference>
<keyword evidence="9 20" id="KW-0418">Kinase</keyword>
<keyword evidence="15" id="KW-0175">Coiled coil</keyword>
<gene>
    <name evidence="20" type="ORF">BCR36DRAFT_282742</name>
</gene>
<evidence type="ECO:0000256" key="3">
    <source>
        <dbReference type="ARBA" id="ARBA00022527"/>
    </source>
</evidence>
<dbReference type="Gene3D" id="3.30.200.20">
    <property type="entry name" value="Phosphorylase Kinase, domain 1"/>
    <property type="match status" value="1"/>
</dbReference>
<keyword evidence="4" id="KW-0597">Phosphoprotein</keyword>
<accession>A0A1Y1VFE0</accession>
<keyword evidence="10" id="KW-0862">Zinc</keyword>
<keyword evidence="21" id="KW-1185">Reference proteome</keyword>
<evidence type="ECO:0000256" key="13">
    <source>
        <dbReference type="ARBA" id="ARBA00047470"/>
    </source>
</evidence>
<dbReference type="InterPro" id="IPR046349">
    <property type="entry name" value="C1-like_sf"/>
</dbReference>
<sequence>MNPKIPPRSPAPVAISSTQPEIPARSVSSTNLNALDFITAPTDLDDKAVEHRIKKIQTKLEIENKYKIGSEKAIDVISMSGVPKNSTQYNEAQMRLKESNEKIECLKTAKQKYEKMYKGQPIEKDLTEYPVEIEEDSKAPQHHTLVKTLGRIRNAQNEGKLQMKFICIQNVNTELSAIIHVNGRTISHILMSKGFQWNNEIDIMATKDAEIEIVFQNDRKSIVGLVWFKSSDLEEALKLKYAESGNKNDNTFALQVEPIGELIIQLSYMRANGNYLTLRPGIQRRKAANKMLIYQFGHKLGKSTSSVLKCAMCGGFILSGSGLQCAECNYAVHQHCVATITSKCISQTNSEMEEKKNDPLTIFVSKYNIPHRFKLASNIITSWCSHCGQMLPTGKNCILKCSECNMICHHSCKIYIQNLCGLSMDMVKSFTAAIEKTEREKKRNQVAELQRHHKTLIRKPPPTLKKREVTINDFHFMVVLGRGNFGKVMLAEEKTSKRLYAIKVLKKQAIIEDDEVQSMMNEKSAFLAASQVNHPFLVNLHSCFSTTTRIYFVMEYCQCGDLISHIGKKGFNKARAKFYLSEVLLALEYLHSKDIIYRDLKLDNILLTVEGHIKLTDFGLCKGNMKWNATTKTFCGTPEFIAPEILIGSPYTRAVDWWTFGVLIYEMIVKEAPFSGEDDEEIFENIINTQPHYPSSMGKDAMTVCRGLLKKNPTQRLGYSAKDAQEIKAQAFFSDVDWQAMLEKRIPPPYVPTLKSKVDVSLFDEEFTKEPPVLTPVQCFLDPFEQELFDGFAYVNPYLVEN</sequence>
<feature type="coiled-coil region" evidence="15">
    <location>
        <begin position="432"/>
        <end position="459"/>
    </location>
</feature>
<evidence type="ECO:0000256" key="4">
    <source>
        <dbReference type="ARBA" id="ARBA00022553"/>
    </source>
</evidence>
<evidence type="ECO:0000313" key="20">
    <source>
        <dbReference type="EMBL" id="ORX54823.1"/>
    </source>
</evidence>
<dbReference type="AlphaFoldDB" id="A0A1Y1VFE0"/>
<dbReference type="SMART" id="SM00220">
    <property type="entry name" value="S_TKc"/>
    <property type="match status" value="1"/>
</dbReference>
<evidence type="ECO:0000256" key="11">
    <source>
        <dbReference type="ARBA" id="ARBA00022840"/>
    </source>
</evidence>
<dbReference type="InterPro" id="IPR017892">
    <property type="entry name" value="Pkinase_C"/>
</dbReference>
<dbReference type="SMART" id="SM00133">
    <property type="entry name" value="S_TK_X"/>
    <property type="match status" value="1"/>
</dbReference>
<dbReference type="PANTHER" id="PTHR24351">
    <property type="entry name" value="RIBOSOMAL PROTEIN S6 KINASE"/>
    <property type="match status" value="1"/>
</dbReference>
<evidence type="ECO:0000259" key="19">
    <source>
        <dbReference type="PROSITE" id="PS51285"/>
    </source>
</evidence>
<keyword evidence="7 14" id="KW-0547">Nucleotide-binding</keyword>
<dbReference type="OrthoDB" id="63267at2759"/>
<evidence type="ECO:0000256" key="6">
    <source>
        <dbReference type="ARBA" id="ARBA00022723"/>
    </source>
</evidence>
<dbReference type="InterPro" id="IPR011072">
    <property type="entry name" value="HR1_rho-bd"/>
</dbReference>
<evidence type="ECO:0000256" key="15">
    <source>
        <dbReference type="SAM" id="Coils"/>
    </source>
</evidence>
<evidence type="ECO:0000256" key="5">
    <source>
        <dbReference type="ARBA" id="ARBA00022679"/>
    </source>
</evidence>
<evidence type="ECO:0000313" key="21">
    <source>
        <dbReference type="Proteomes" id="UP000193719"/>
    </source>
</evidence>
<evidence type="ECO:0000256" key="16">
    <source>
        <dbReference type="SAM" id="MobiDB-lite"/>
    </source>
</evidence>
<keyword evidence="3" id="KW-0723">Serine/threonine-protein kinase</keyword>
<dbReference type="GO" id="GO:0007165">
    <property type="term" value="P:signal transduction"/>
    <property type="evidence" value="ECO:0007669"/>
    <property type="project" value="InterPro"/>
</dbReference>
<feature type="region of interest" description="Disordered" evidence="16">
    <location>
        <begin position="1"/>
        <end position="26"/>
    </location>
</feature>
<dbReference type="InterPro" id="IPR002219">
    <property type="entry name" value="PKC_DAG/PE"/>
</dbReference>
<dbReference type="SUPFAM" id="SSF46585">
    <property type="entry name" value="HR1 repeat"/>
    <property type="match status" value="1"/>
</dbReference>
<dbReference type="GO" id="GO:0106310">
    <property type="term" value="F:protein serine kinase activity"/>
    <property type="evidence" value="ECO:0007669"/>
    <property type="project" value="RHEA"/>
</dbReference>
<feature type="coiled-coil region" evidence="15">
    <location>
        <begin position="89"/>
        <end position="116"/>
    </location>
</feature>
<proteinExistence type="inferred from homology"/>
<organism evidence="20 21">
    <name type="scientific">Piromyces finnis</name>
    <dbReference type="NCBI Taxonomy" id="1754191"/>
    <lineage>
        <taxon>Eukaryota</taxon>
        <taxon>Fungi</taxon>
        <taxon>Fungi incertae sedis</taxon>
        <taxon>Chytridiomycota</taxon>
        <taxon>Chytridiomycota incertae sedis</taxon>
        <taxon>Neocallimastigomycetes</taxon>
        <taxon>Neocallimastigales</taxon>
        <taxon>Neocallimastigaceae</taxon>
        <taxon>Piromyces</taxon>
    </lineage>
</organism>
<evidence type="ECO:0000259" key="17">
    <source>
        <dbReference type="PROSITE" id="PS50011"/>
    </source>
</evidence>
<feature type="compositionally biased region" description="Polar residues" evidence="16">
    <location>
        <begin position="15"/>
        <end position="26"/>
    </location>
</feature>
<evidence type="ECO:0000256" key="9">
    <source>
        <dbReference type="ARBA" id="ARBA00022777"/>
    </source>
</evidence>
<feature type="binding site" evidence="14">
    <location>
        <position position="503"/>
    </location>
    <ligand>
        <name>ATP</name>
        <dbReference type="ChEBI" id="CHEBI:30616"/>
    </ligand>
</feature>
<dbReference type="InterPro" id="IPR011009">
    <property type="entry name" value="Kinase-like_dom_sf"/>
</dbReference>
<evidence type="ECO:0000256" key="12">
    <source>
        <dbReference type="ARBA" id="ARBA00047272"/>
    </source>
</evidence>
<dbReference type="Pfam" id="PF00130">
    <property type="entry name" value="C1_1"/>
    <property type="match status" value="2"/>
</dbReference>
<evidence type="ECO:0000259" key="18">
    <source>
        <dbReference type="PROSITE" id="PS50081"/>
    </source>
</evidence>
<dbReference type="PROSITE" id="PS00108">
    <property type="entry name" value="PROTEIN_KINASE_ST"/>
    <property type="match status" value="1"/>
</dbReference>
<comment type="catalytic activity">
    <reaction evidence="12">
        <text>L-threonyl-[protein] + ATP = O-phospho-L-threonyl-[protein] + ADP + H(+)</text>
        <dbReference type="Rhea" id="RHEA:46608"/>
        <dbReference type="Rhea" id="RHEA-COMP:11060"/>
        <dbReference type="Rhea" id="RHEA-COMP:11605"/>
        <dbReference type="ChEBI" id="CHEBI:15378"/>
        <dbReference type="ChEBI" id="CHEBI:30013"/>
        <dbReference type="ChEBI" id="CHEBI:30616"/>
        <dbReference type="ChEBI" id="CHEBI:61977"/>
        <dbReference type="ChEBI" id="CHEBI:456216"/>
        <dbReference type="EC" id="2.7.11.13"/>
    </reaction>
</comment>
<evidence type="ECO:0000256" key="8">
    <source>
        <dbReference type="ARBA" id="ARBA00022771"/>
    </source>
</evidence>
<feature type="domain" description="Phorbol-ester/DAG-type" evidence="18">
    <location>
        <begin position="370"/>
        <end position="420"/>
    </location>
</feature>
<dbReference type="FunFam" id="3.30.200.20:FF:000103">
    <property type="entry name" value="Protein kinase C"/>
    <property type="match status" value="1"/>
</dbReference>
<comment type="similarity">
    <text evidence="1">Belongs to the protein kinase superfamily. AGC Ser/Thr protein kinase family. PKC subfamily.</text>
</comment>
<keyword evidence="5" id="KW-0808">Transferase</keyword>
<evidence type="ECO:0000256" key="7">
    <source>
        <dbReference type="ARBA" id="ARBA00022741"/>
    </source>
</evidence>
<dbReference type="CDD" id="cd20823">
    <property type="entry name" value="C1_ScPKC1-like_rpt2"/>
    <property type="match status" value="1"/>
</dbReference>
<protein>
    <recommendedName>
        <fullName evidence="2">protein kinase C</fullName>
        <ecNumber evidence="2">2.7.11.13</ecNumber>
    </recommendedName>
</protein>
<reference evidence="20 21" key="1">
    <citation type="submission" date="2016-08" db="EMBL/GenBank/DDBJ databases">
        <title>Genomes of anaerobic fungi encode conserved fungal cellulosomes for biomass hydrolysis.</title>
        <authorList>
            <consortium name="DOE Joint Genome Institute"/>
            <person name="Haitjema C.H."/>
            <person name="Gilmore S.P."/>
            <person name="Henske J.K."/>
            <person name="Solomon K.V."/>
            <person name="De Groot R."/>
            <person name="Kuo A."/>
            <person name="Mondo S.J."/>
            <person name="Salamov A.A."/>
            <person name="Labutti K."/>
            <person name="Zhao Z."/>
            <person name="Chiniquy J."/>
            <person name="Barry K."/>
            <person name="Brewer H.M."/>
            <person name="Purvine S.O."/>
            <person name="Wright A.T."/>
            <person name="Boxma B."/>
            <person name="Van Alen T."/>
            <person name="Hackstein J.H."/>
            <person name="Baker S.E."/>
            <person name="Grigoriev I.V."/>
            <person name="O'Malley M.A."/>
        </authorList>
    </citation>
    <scope>NUCLEOTIDE SEQUENCE [LARGE SCALE GENOMIC DNA]</scope>
    <source>
        <strain evidence="21">finn</strain>
    </source>
</reference>
<keyword evidence="6" id="KW-0479">Metal-binding</keyword>
<comment type="caution">
    <text evidence="20">The sequence shown here is derived from an EMBL/GenBank/DDBJ whole genome shotgun (WGS) entry which is preliminary data.</text>
</comment>
<keyword evidence="11 14" id="KW-0067">ATP-binding</keyword>
<dbReference type="Pfam" id="PF02185">
    <property type="entry name" value="HR1"/>
    <property type="match status" value="1"/>
</dbReference>
<feature type="domain" description="Protein kinase" evidence="17">
    <location>
        <begin position="474"/>
        <end position="733"/>
    </location>
</feature>
<dbReference type="PROSITE" id="PS50081">
    <property type="entry name" value="ZF_DAG_PE_2"/>
    <property type="match status" value="2"/>
</dbReference>
<feature type="domain" description="AGC-kinase C-terminal" evidence="19">
    <location>
        <begin position="734"/>
        <end position="802"/>
    </location>
</feature>
<dbReference type="STRING" id="1754191.A0A1Y1VFE0"/>
<dbReference type="SMART" id="SM00109">
    <property type="entry name" value="C1"/>
    <property type="match status" value="2"/>
</dbReference>
<dbReference type="InterPro" id="IPR008271">
    <property type="entry name" value="Ser/Thr_kinase_AS"/>
</dbReference>
<dbReference type="FunFam" id="1.10.510.10:FF:000210">
    <property type="entry name" value="Non-specific serine/threonine protein kinase"/>
    <property type="match status" value="1"/>
</dbReference>
<dbReference type="SUPFAM" id="SSF57889">
    <property type="entry name" value="Cysteine-rich domain"/>
    <property type="match status" value="2"/>
</dbReference>
<dbReference type="Pfam" id="PF00433">
    <property type="entry name" value="Pkinase_C"/>
    <property type="match status" value="1"/>
</dbReference>
<dbReference type="PROSITE" id="PS00479">
    <property type="entry name" value="ZF_DAG_PE_1"/>
    <property type="match status" value="2"/>
</dbReference>
<dbReference type="GO" id="GO:0005524">
    <property type="term" value="F:ATP binding"/>
    <property type="evidence" value="ECO:0007669"/>
    <property type="project" value="UniProtKB-UniRule"/>
</dbReference>
<dbReference type="EC" id="2.7.11.13" evidence="2"/>
<evidence type="ECO:0000256" key="2">
    <source>
        <dbReference type="ARBA" id="ARBA00012429"/>
    </source>
</evidence>
<dbReference type="Gene3D" id="1.10.287.160">
    <property type="entry name" value="HR1 repeat"/>
    <property type="match status" value="1"/>
</dbReference>
<dbReference type="Gene3D" id="1.10.510.10">
    <property type="entry name" value="Transferase(Phosphotransferase) domain 1"/>
    <property type="match status" value="1"/>
</dbReference>
<dbReference type="SUPFAM" id="SSF56112">
    <property type="entry name" value="Protein kinase-like (PK-like)"/>
    <property type="match status" value="1"/>
</dbReference>
<feature type="domain" description="Phorbol-ester/DAG-type" evidence="18">
    <location>
        <begin position="297"/>
        <end position="344"/>
    </location>
</feature>
<keyword evidence="8" id="KW-0863">Zinc-finger</keyword>
<dbReference type="PROSITE" id="PS00107">
    <property type="entry name" value="PROTEIN_KINASE_ATP"/>
    <property type="match status" value="1"/>
</dbReference>
<dbReference type="InterPro" id="IPR036274">
    <property type="entry name" value="HR1_rpt_sf"/>
</dbReference>
<dbReference type="Pfam" id="PF00069">
    <property type="entry name" value="Pkinase"/>
    <property type="match status" value="1"/>
</dbReference>
<dbReference type="PROSITE" id="PS50011">
    <property type="entry name" value="PROTEIN_KINASE_DOM"/>
    <property type="match status" value="1"/>
</dbReference>
<reference evidence="20 21" key="2">
    <citation type="submission" date="2016-08" db="EMBL/GenBank/DDBJ databases">
        <title>Pervasive Adenine N6-methylation of Active Genes in Fungi.</title>
        <authorList>
            <consortium name="DOE Joint Genome Institute"/>
            <person name="Mondo S.J."/>
            <person name="Dannebaum R.O."/>
            <person name="Kuo R.C."/>
            <person name="Labutti K."/>
            <person name="Haridas S."/>
            <person name="Kuo A."/>
            <person name="Salamov A."/>
            <person name="Ahrendt S.R."/>
            <person name="Lipzen A."/>
            <person name="Sullivan W."/>
            <person name="Andreopoulos W.B."/>
            <person name="Clum A."/>
            <person name="Lindquist E."/>
            <person name="Daum C."/>
            <person name="Ramamoorthy G.K."/>
            <person name="Gryganskyi A."/>
            <person name="Culley D."/>
            <person name="Magnuson J.K."/>
            <person name="James T.Y."/>
            <person name="O'Malley M.A."/>
            <person name="Stajich J.E."/>
            <person name="Spatafora J.W."/>
            <person name="Visel A."/>
            <person name="Grigoriev I.V."/>
        </authorList>
    </citation>
    <scope>NUCLEOTIDE SEQUENCE [LARGE SCALE GENOMIC DNA]</scope>
    <source>
        <strain evidence="21">finn</strain>
    </source>
</reference>
<dbReference type="PROSITE" id="PS51285">
    <property type="entry name" value="AGC_KINASE_CTER"/>
    <property type="match status" value="1"/>
</dbReference>
<comment type="catalytic activity">
    <reaction evidence="13">
        <text>L-seryl-[protein] + ATP = O-phospho-L-seryl-[protein] + ADP + H(+)</text>
        <dbReference type="Rhea" id="RHEA:17989"/>
        <dbReference type="Rhea" id="RHEA-COMP:9863"/>
        <dbReference type="Rhea" id="RHEA-COMP:11604"/>
        <dbReference type="ChEBI" id="CHEBI:15378"/>
        <dbReference type="ChEBI" id="CHEBI:29999"/>
        <dbReference type="ChEBI" id="CHEBI:30616"/>
        <dbReference type="ChEBI" id="CHEBI:83421"/>
        <dbReference type="ChEBI" id="CHEBI:456216"/>
        <dbReference type="EC" id="2.7.11.13"/>
    </reaction>
</comment>
<dbReference type="Gene3D" id="3.30.60.20">
    <property type="match status" value="2"/>
</dbReference>
<evidence type="ECO:0000256" key="10">
    <source>
        <dbReference type="ARBA" id="ARBA00022833"/>
    </source>
</evidence>
<dbReference type="InterPro" id="IPR017441">
    <property type="entry name" value="Protein_kinase_ATP_BS"/>
</dbReference>
<dbReference type="InterPro" id="IPR000719">
    <property type="entry name" value="Prot_kinase_dom"/>
</dbReference>